<dbReference type="CDD" id="cd15502">
    <property type="entry name" value="PHD_Phf1p_Phf2p_like"/>
    <property type="match status" value="1"/>
</dbReference>
<reference evidence="9" key="1">
    <citation type="submission" date="2019-07" db="EMBL/GenBank/DDBJ databases">
        <title>Hyphodiscus hymeniophilus genome sequencing and assembly.</title>
        <authorList>
            <person name="Kramer G."/>
            <person name="Nodwell J."/>
        </authorList>
    </citation>
    <scope>NUCLEOTIDE SEQUENCE</scope>
    <source>
        <strain evidence="9">ATCC 34498</strain>
    </source>
</reference>
<dbReference type="GO" id="GO:0045814">
    <property type="term" value="P:negative regulation of gene expression, epigenetic"/>
    <property type="evidence" value="ECO:0007669"/>
    <property type="project" value="TreeGrafter"/>
</dbReference>
<feature type="compositionally biased region" description="Polar residues" evidence="7">
    <location>
        <begin position="422"/>
        <end position="432"/>
    </location>
</feature>
<dbReference type="AlphaFoldDB" id="A0A9P6VLS7"/>
<feature type="compositionally biased region" description="Low complexity" evidence="7">
    <location>
        <begin position="95"/>
        <end position="108"/>
    </location>
</feature>
<dbReference type="PANTHER" id="PTHR12628:SF10">
    <property type="entry name" value="HOMEOBOX DOMAIN-CONTAINING PROTEIN"/>
    <property type="match status" value="1"/>
</dbReference>
<feature type="region of interest" description="Disordered" evidence="7">
    <location>
        <begin position="1"/>
        <end position="31"/>
    </location>
</feature>
<dbReference type="InterPro" id="IPR019786">
    <property type="entry name" value="Zinc_finger_PHD-type_CS"/>
</dbReference>
<keyword evidence="5" id="KW-0539">Nucleus</keyword>
<feature type="region of interest" description="Disordered" evidence="7">
    <location>
        <begin position="77"/>
        <end position="216"/>
    </location>
</feature>
<comment type="subcellular location">
    <subcellularLocation>
        <location evidence="1">Nucleus</location>
    </subcellularLocation>
</comment>
<feature type="compositionally biased region" description="Low complexity" evidence="7">
    <location>
        <begin position="8"/>
        <end position="20"/>
    </location>
</feature>
<keyword evidence="2" id="KW-0479">Metal-binding</keyword>
<comment type="caution">
    <text evidence="9">The sequence shown here is derived from an EMBL/GenBank/DDBJ whole genome shotgun (WGS) entry which is preliminary data.</text>
</comment>
<feature type="compositionally biased region" description="Acidic residues" evidence="7">
    <location>
        <begin position="166"/>
        <end position="175"/>
    </location>
</feature>
<sequence>MDHPYPPNSSTSATPSSHNAQTDESSPKYVPQFSAATEMILKRITGGSGGALGMGPIGNTALFPNYEDMRNKVMSEMKKVELPAMPQITGRRNQGGRASVGSASSAGAIAPKPAGTPEGSTQKNGTSTKGGKRAGAGRPKAGTKRKRAAKESSEEPSSESSAMSDLGDDSEDDDAASITEDFPKVTSSGRAVNKPAQFIPAVSDTPPKKRGPSKKSVENALCKRCGRGHSPASNMIVFCDGCNLGWHQMCHDPSISDEAVKDESAAWFCADCTEKRERKRGAKTVPAPSPAAPSPVVLAESPKLVSWEGRSDAEKRAYFSSLPYQLLVDLLIQATTLQPNLPVFPPVQFAGPPMQAYLPTQSLQTSRPSAANTAITVNSRAAANFHGHPPVPFPPSVAAASGLFARAEAHPNATINFIRKITPSSNASSPTTMQPPPFAKTSSAPPTLPPQPGQTALGLEGAGDSRESTPASPPYPKPGNGLMAKLGPDDQDMEWLEDANDFEAFSHVLYDQNGVGGQPQ</sequence>
<dbReference type="SUPFAM" id="SSF57903">
    <property type="entry name" value="FYVE/PHD zinc finger"/>
    <property type="match status" value="1"/>
</dbReference>
<dbReference type="SMART" id="SM00249">
    <property type="entry name" value="PHD"/>
    <property type="match status" value="1"/>
</dbReference>
<dbReference type="GO" id="GO:0008270">
    <property type="term" value="F:zinc ion binding"/>
    <property type="evidence" value="ECO:0007669"/>
    <property type="project" value="UniProtKB-KW"/>
</dbReference>
<evidence type="ECO:0000256" key="2">
    <source>
        <dbReference type="ARBA" id="ARBA00022723"/>
    </source>
</evidence>
<evidence type="ECO:0000256" key="3">
    <source>
        <dbReference type="ARBA" id="ARBA00022771"/>
    </source>
</evidence>
<feature type="domain" description="PHD-type" evidence="8">
    <location>
        <begin position="219"/>
        <end position="275"/>
    </location>
</feature>
<organism evidence="9 10">
    <name type="scientific">Hyphodiscus hymeniophilus</name>
    <dbReference type="NCBI Taxonomy" id="353542"/>
    <lineage>
        <taxon>Eukaryota</taxon>
        <taxon>Fungi</taxon>
        <taxon>Dikarya</taxon>
        <taxon>Ascomycota</taxon>
        <taxon>Pezizomycotina</taxon>
        <taxon>Leotiomycetes</taxon>
        <taxon>Helotiales</taxon>
        <taxon>Hyphodiscaceae</taxon>
        <taxon>Hyphodiscus</taxon>
    </lineage>
</organism>
<keyword evidence="10" id="KW-1185">Reference proteome</keyword>
<dbReference type="GO" id="GO:0003682">
    <property type="term" value="F:chromatin binding"/>
    <property type="evidence" value="ECO:0007669"/>
    <property type="project" value="TreeGrafter"/>
</dbReference>
<dbReference type="InterPro" id="IPR019787">
    <property type="entry name" value="Znf_PHD-finger"/>
</dbReference>
<feature type="region of interest" description="Disordered" evidence="7">
    <location>
        <begin position="422"/>
        <end position="492"/>
    </location>
</feature>
<protein>
    <submittedName>
        <fullName evidence="9">PHD finger domain-containing phf1</fullName>
    </submittedName>
</protein>
<dbReference type="PROSITE" id="PS50016">
    <property type="entry name" value="ZF_PHD_2"/>
    <property type="match status" value="1"/>
</dbReference>
<dbReference type="OrthoDB" id="5863171at2759"/>
<evidence type="ECO:0000256" key="1">
    <source>
        <dbReference type="ARBA" id="ARBA00004123"/>
    </source>
</evidence>
<feature type="non-terminal residue" evidence="9">
    <location>
        <position position="520"/>
    </location>
</feature>
<proteinExistence type="predicted"/>
<evidence type="ECO:0000256" key="5">
    <source>
        <dbReference type="ARBA" id="ARBA00023242"/>
    </source>
</evidence>
<dbReference type="Gene3D" id="3.30.40.10">
    <property type="entry name" value="Zinc/RING finger domain, C3HC4 (zinc finger)"/>
    <property type="match status" value="1"/>
</dbReference>
<dbReference type="GO" id="GO:0005634">
    <property type="term" value="C:nucleus"/>
    <property type="evidence" value="ECO:0007669"/>
    <property type="project" value="UniProtKB-SubCell"/>
</dbReference>
<dbReference type="Proteomes" id="UP000785200">
    <property type="component" value="Unassembled WGS sequence"/>
</dbReference>
<dbReference type="PROSITE" id="PS01359">
    <property type="entry name" value="ZF_PHD_1"/>
    <property type="match status" value="1"/>
</dbReference>
<accession>A0A9P6VLS7</accession>
<evidence type="ECO:0000313" key="10">
    <source>
        <dbReference type="Proteomes" id="UP000785200"/>
    </source>
</evidence>
<gene>
    <name evidence="9" type="ORF">D0Z07_3952</name>
</gene>
<dbReference type="PANTHER" id="PTHR12628">
    <property type="entry name" value="POLYCOMB-LIKE TRANSCRIPTION FACTOR"/>
    <property type="match status" value="1"/>
</dbReference>
<dbReference type="GO" id="GO:0003677">
    <property type="term" value="F:DNA binding"/>
    <property type="evidence" value="ECO:0007669"/>
    <property type="project" value="TreeGrafter"/>
</dbReference>
<evidence type="ECO:0000256" key="4">
    <source>
        <dbReference type="ARBA" id="ARBA00022833"/>
    </source>
</evidence>
<dbReference type="InterPro" id="IPR013083">
    <property type="entry name" value="Znf_RING/FYVE/PHD"/>
</dbReference>
<keyword evidence="4" id="KW-0862">Zinc</keyword>
<evidence type="ECO:0000313" key="9">
    <source>
        <dbReference type="EMBL" id="KAG0649930.1"/>
    </source>
</evidence>
<name>A0A9P6VLS7_9HELO</name>
<evidence type="ECO:0000256" key="7">
    <source>
        <dbReference type="SAM" id="MobiDB-lite"/>
    </source>
</evidence>
<evidence type="ECO:0000256" key="6">
    <source>
        <dbReference type="PROSITE-ProRule" id="PRU00146"/>
    </source>
</evidence>
<dbReference type="EMBL" id="VNKQ01000007">
    <property type="protein sequence ID" value="KAG0649930.1"/>
    <property type="molecule type" value="Genomic_DNA"/>
</dbReference>
<dbReference type="Pfam" id="PF00628">
    <property type="entry name" value="PHD"/>
    <property type="match status" value="1"/>
</dbReference>
<dbReference type="InterPro" id="IPR011011">
    <property type="entry name" value="Znf_FYVE_PHD"/>
</dbReference>
<dbReference type="InterPro" id="IPR001965">
    <property type="entry name" value="Znf_PHD"/>
</dbReference>
<evidence type="ECO:0000259" key="8">
    <source>
        <dbReference type="PROSITE" id="PS50016"/>
    </source>
</evidence>
<keyword evidence="3 6" id="KW-0863">Zinc-finger</keyword>